<protein>
    <submittedName>
        <fullName evidence="10">Putative cytochrome P450</fullName>
        <ecNumber evidence="10">1.14.-.-</ecNumber>
    </submittedName>
</protein>
<dbReference type="PANTHER" id="PTHR46696">
    <property type="entry name" value="P450, PUTATIVE (EUROFUNG)-RELATED"/>
    <property type="match status" value="1"/>
</dbReference>
<gene>
    <name evidence="10" type="ORF">AJAP_28565</name>
</gene>
<name>A0A075V1M6_9PSEU</name>
<reference evidence="10 11" key="1">
    <citation type="journal article" date="2014" name="J. Biotechnol.">
        <title>Complete genome sequence of the actinobacterium Amycolatopsis japonica MG417-CF17(T) (=DSM 44213T) producing (S,S)-N,N'-ethylenediaminedisuccinic acid.</title>
        <authorList>
            <person name="Stegmann E."/>
            <person name="Albersmeier A."/>
            <person name="Spohn M."/>
            <person name="Gert H."/>
            <person name="Weber T."/>
            <person name="Wohlleben W."/>
            <person name="Kalinowski J."/>
            <person name="Ruckert C."/>
        </authorList>
    </citation>
    <scope>NUCLEOTIDE SEQUENCE [LARGE SCALE GENOMIC DNA]</scope>
    <source>
        <strain evidence="11">MG417-CF17 (DSM 44213)</strain>
    </source>
</reference>
<dbReference type="GO" id="GO:0005506">
    <property type="term" value="F:iron ion binding"/>
    <property type="evidence" value="ECO:0007669"/>
    <property type="project" value="InterPro"/>
</dbReference>
<evidence type="ECO:0000256" key="9">
    <source>
        <dbReference type="RuleBase" id="RU000461"/>
    </source>
</evidence>
<dbReference type="AlphaFoldDB" id="A0A075V1M6"/>
<organism evidence="10 11">
    <name type="scientific">Amycolatopsis japonica</name>
    <dbReference type="NCBI Taxonomy" id="208439"/>
    <lineage>
        <taxon>Bacteria</taxon>
        <taxon>Bacillati</taxon>
        <taxon>Actinomycetota</taxon>
        <taxon>Actinomycetes</taxon>
        <taxon>Pseudonocardiales</taxon>
        <taxon>Pseudonocardiaceae</taxon>
        <taxon>Amycolatopsis</taxon>
        <taxon>Amycolatopsis japonica group</taxon>
    </lineage>
</organism>
<dbReference type="InterPro" id="IPR017972">
    <property type="entry name" value="Cyt_P450_CS"/>
</dbReference>
<evidence type="ECO:0000256" key="3">
    <source>
        <dbReference type="ARBA" id="ARBA00022617"/>
    </source>
</evidence>
<dbReference type="InterPro" id="IPR002397">
    <property type="entry name" value="Cyt_P450_B"/>
</dbReference>
<dbReference type="GO" id="GO:0008395">
    <property type="term" value="F:steroid hydroxylase activity"/>
    <property type="evidence" value="ECO:0007669"/>
    <property type="project" value="TreeGrafter"/>
</dbReference>
<evidence type="ECO:0000256" key="7">
    <source>
        <dbReference type="ARBA" id="ARBA00023033"/>
    </source>
</evidence>
<dbReference type="SUPFAM" id="SSF48264">
    <property type="entry name" value="Cytochrome P450"/>
    <property type="match status" value="1"/>
</dbReference>
<comment type="function">
    <text evidence="8">Involved in the coupling of aromatic side chains of the heptapeptide of vancomycin.</text>
</comment>
<comment type="similarity">
    <text evidence="2 9">Belongs to the cytochrome P450 family.</text>
</comment>
<dbReference type="EC" id="1.14.-.-" evidence="10"/>
<dbReference type="EMBL" id="CP008953">
    <property type="protein sequence ID" value="AIG78551.1"/>
    <property type="molecule type" value="Genomic_DNA"/>
</dbReference>
<dbReference type="InterPro" id="IPR036396">
    <property type="entry name" value="Cyt_P450_sf"/>
</dbReference>
<dbReference type="HOGENOM" id="CLU_033716_0_0_11"/>
<evidence type="ECO:0000256" key="8">
    <source>
        <dbReference type="ARBA" id="ARBA00055433"/>
    </source>
</evidence>
<dbReference type="KEGG" id="aja:AJAP_28565"/>
<dbReference type="GO" id="GO:0020037">
    <property type="term" value="F:heme binding"/>
    <property type="evidence" value="ECO:0007669"/>
    <property type="project" value="InterPro"/>
</dbReference>
<dbReference type="InterPro" id="IPR001128">
    <property type="entry name" value="Cyt_P450"/>
</dbReference>
<accession>A0A075V1M6</accession>
<evidence type="ECO:0000256" key="5">
    <source>
        <dbReference type="ARBA" id="ARBA00023002"/>
    </source>
</evidence>
<keyword evidence="7 9" id="KW-0503">Monooxygenase</keyword>
<dbReference type="PANTHER" id="PTHR46696:SF4">
    <property type="entry name" value="BIOTIN BIOSYNTHESIS CYTOCHROME P450"/>
    <property type="match status" value="1"/>
</dbReference>
<evidence type="ECO:0000256" key="2">
    <source>
        <dbReference type="ARBA" id="ARBA00010617"/>
    </source>
</evidence>
<dbReference type="PRINTS" id="PR00385">
    <property type="entry name" value="P450"/>
</dbReference>
<dbReference type="RefSeq" id="WP_038516870.1">
    <property type="nucleotide sequence ID" value="NZ_CP008953.1"/>
</dbReference>
<keyword evidence="3 9" id="KW-0349">Heme</keyword>
<dbReference type="eggNOG" id="COG2124">
    <property type="taxonomic scope" value="Bacteria"/>
</dbReference>
<dbReference type="Proteomes" id="UP000028492">
    <property type="component" value="Chromosome"/>
</dbReference>
<dbReference type="CDD" id="cd11033">
    <property type="entry name" value="CYP142-like"/>
    <property type="match status" value="1"/>
</dbReference>
<keyword evidence="4 9" id="KW-0479">Metal-binding</keyword>
<keyword evidence="5 9" id="KW-0560">Oxidoreductase</keyword>
<dbReference type="GO" id="GO:0036199">
    <property type="term" value="F:cholest-4-en-3-one 26-monooxygenase activity"/>
    <property type="evidence" value="ECO:0007669"/>
    <property type="project" value="TreeGrafter"/>
</dbReference>
<dbReference type="FunFam" id="1.10.630.10:FF:000018">
    <property type="entry name" value="Cytochrome P450 monooxygenase"/>
    <property type="match status" value="1"/>
</dbReference>
<evidence type="ECO:0000313" key="11">
    <source>
        <dbReference type="Proteomes" id="UP000028492"/>
    </source>
</evidence>
<dbReference type="Gene3D" id="1.10.630.10">
    <property type="entry name" value="Cytochrome P450"/>
    <property type="match status" value="1"/>
</dbReference>
<evidence type="ECO:0000256" key="1">
    <source>
        <dbReference type="ARBA" id="ARBA00004660"/>
    </source>
</evidence>
<evidence type="ECO:0000313" key="10">
    <source>
        <dbReference type="EMBL" id="AIG78551.1"/>
    </source>
</evidence>
<keyword evidence="6 9" id="KW-0408">Iron</keyword>
<sequence>MTLPDLGDPDTYQDGFPHALFARLRRESPVVWCPEPATDGFDGGPGLWAVTRHADVVAAGKRTEVFSSHEGGTFIRDSSPRELRDMRRAMLNTDPPEHSKLRRIVSKAFTPRVVAGMSESITRHARDVVDKLGDGGDLDFVEHVSAEMPLLVLADILGVPPGDRHLLYDWTNRMVGFGDPQVGDPKSYVSAFIELFAYAAELTKRKRAHPTDDVWSLAVNAEVDGERLSDDDLDRFFQLLVIAGNETTRNLFNGTILTLSQHPDQWRRLRADPGLLPTAIEEILRYFPPVTQFRRTAVQDIELGGQRIRAGDKVVLCYASANRDEDVFTEPDRFDITRTENPHVSFGAGPHFCLGNAVARLEARALLPILFDRFPTIEVIGEPVRARSNFINGISELPVRLSTAVGALA</sequence>
<dbReference type="STRING" id="208439.AJAP_28565"/>
<evidence type="ECO:0000256" key="4">
    <source>
        <dbReference type="ARBA" id="ARBA00022723"/>
    </source>
</evidence>
<dbReference type="PROSITE" id="PS00086">
    <property type="entry name" value="CYTOCHROME_P450"/>
    <property type="match status" value="1"/>
</dbReference>
<dbReference type="GO" id="GO:0006707">
    <property type="term" value="P:cholesterol catabolic process"/>
    <property type="evidence" value="ECO:0007669"/>
    <property type="project" value="TreeGrafter"/>
</dbReference>
<dbReference type="Pfam" id="PF00067">
    <property type="entry name" value="p450"/>
    <property type="match status" value="1"/>
</dbReference>
<proteinExistence type="inferred from homology"/>
<evidence type="ECO:0000256" key="6">
    <source>
        <dbReference type="ARBA" id="ARBA00023004"/>
    </source>
</evidence>
<comment type="pathway">
    <text evidence="1">Antibiotic biosynthesis; vancomycin biosynthesis.</text>
</comment>
<dbReference type="PRINTS" id="PR00359">
    <property type="entry name" value="BP450"/>
</dbReference>
<keyword evidence="11" id="KW-1185">Reference proteome</keyword>